<evidence type="ECO:0000256" key="5">
    <source>
        <dbReference type="ARBA" id="ARBA00022989"/>
    </source>
</evidence>
<dbReference type="HOGENOM" id="CLU_025558_1_0_0"/>
<evidence type="ECO:0000313" key="10">
    <source>
        <dbReference type="EMBL" id="GAK54034.1"/>
    </source>
</evidence>
<dbReference type="STRING" id="1499966.U14_05311"/>
<dbReference type="GO" id="GO:0007035">
    <property type="term" value="P:vacuolar acidification"/>
    <property type="evidence" value="ECO:0007669"/>
    <property type="project" value="TreeGrafter"/>
</dbReference>
<evidence type="ECO:0000256" key="2">
    <source>
        <dbReference type="ARBA" id="ARBA00009904"/>
    </source>
</evidence>
<evidence type="ECO:0000256" key="4">
    <source>
        <dbReference type="ARBA" id="ARBA00022692"/>
    </source>
</evidence>
<gene>
    <name evidence="10" type="ORF">U14_05311</name>
</gene>
<feature type="transmembrane region" description="Helical" evidence="9">
    <location>
        <begin position="368"/>
        <end position="393"/>
    </location>
</feature>
<feature type="transmembrane region" description="Helical" evidence="9">
    <location>
        <begin position="526"/>
        <end position="549"/>
    </location>
</feature>
<feature type="coiled-coil region" evidence="8">
    <location>
        <begin position="108"/>
        <end position="135"/>
    </location>
</feature>
<dbReference type="Gene3D" id="3.30.70.2170">
    <property type="match status" value="1"/>
</dbReference>
<feature type="transmembrane region" description="Helical" evidence="9">
    <location>
        <begin position="503"/>
        <end position="520"/>
    </location>
</feature>
<name>A0A081BRK3_9BACT</name>
<evidence type="ECO:0000256" key="1">
    <source>
        <dbReference type="ARBA" id="ARBA00004141"/>
    </source>
</evidence>
<dbReference type="PANTHER" id="PTHR11629:SF63">
    <property type="entry name" value="V-TYPE PROTON ATPASE SUBUNIT A"/>
    <property type="match status" value="1"/>
</dbReference>
<feature type="coiled-coil region" evidence="8">
    <location>
        <begin position="238"/>
        <end position="265"/>
    </location>
</feature>
<dbReference type="Gene3D" id="3.30.70.2750">
    <property type="match status" value="1"/>
</dbReference>
<evidence type="ECO:0000256" key="3">
    <source>
        <dbReference type="ARBA" id="ARBA00022448"/>
    </source>
</evidence>
<keyword evidence="7 9" id="KW-0472">Membrane</keyword>
<comment type="similarity">
    <text evidence="2">Belongs to the V-ATPase 116 kDa subunit family.</text>
</comment>
<keyword evidence="3" id="KW-0813">Transport</keyword>
<dbReference type="AlphaFoldDB" id="A0A081BRK3"/>
<evidence type="ECO:0000313" key="11">
    <source>
        <dbReference type="Proteomes" id="UP000030700"/>
    </source>
</evidence>
<organism evidence="10">
    <name type="scientific">Candidatus Moduliflexus flocculans</name>
    <dbReference type="NCBI Taxonomy" id="1499966"/>
    <lineage>
        <taxon>Bacteria</taxon>
        <taxon>Candidatus Moduliflexota</taxon>
        <taxon>Candidatus Moduliflexia</taxon>
        <taxon>Candidatus Moduliflexales</taxon>
        <taxon>Candidatus Moduliflexaceae</taxon>
    </lineage>
</organism>
<evidence type="ECO:0000256" key="9">
    <source>
        <dbReference type="SAM" id="Phobius"/>
    </source>
</evidence>
<feature type="transmembrane region" description="Helical" evidence="9">
    <location>
        <begin position="585"/>
        <end position="604"/>
    </location>
</feature>
<protein>
    <submittedName>
        <fullName evidence="10">H(+)-transporting two-sector ATPase</fullName>
    </submittedName>
</protein>
<evidence type="ECO:0000256" key="6">
    <source>
        <dbReference type="ARBA" id="ARBA00023065"/>
    </source>
</evidence>
<sequence length="673" mass="76909">MAVARMVKAHIVIHDEYGDAVIQRIYDLGVIQAVEVTDQAEPSRLSPIAAESAQNIAALDTQLREILRAQELLAQYDNSGREFIENFITLKERLPRQELARVRDTFDFSAVAHRLHELTENIKHLEEEAGWVRDDIHELTILSSLPFPLREIHEMTWAKPMIGRLRKEQLEPLRLALRECEDRIYWEEVGAEGQLVYLFFMYYHPRNEHVCDIPAILDQHGFDSLDLSSFSERIPDELVRLRQRLQELHAEIAQVKAELKEFAAQKQSFKIIEEYVANEIERHKDMQRFAETQTIYLIEGWMKATDKHALEHGLNAYADSVEIFYETPDNNDLTVPVILENPPRLQPFEIITRMFGMPKYYEPDPTPYLAPFFFLFFGLCLTDAAYGVVLVLLMGWFMRTYVVDAGTRQLAKLLYYGGISTIICGALTGGWFGNILDYLPKPLAFVTAVKNSVIVLDPMKQPLIFLGMALLLGYIQLCYGFALKMRHRIRSGEIHDAWLDQGIWLLFINSLVFWLILSALGAGNSLFGQSMIVMCQGFALLSGAVRVWMNDRGNPHTVKRILVGLYSLYDIVGIFSDVLSYSRLLALGLATGVIAMIIDMFVLMTGKIPGIGFIVGIVIFVAGHAFNIIINTLGAFIHSGRLQFVEFFSKFFESGGKRYKAFRFHSKYFEFTE</sequence>
<accession>A0A081BRK3</accession>
<comment type="subcellular location">
    <subcellularLocation>
        <location evidence="1">Membrane</location>
        <topology evidence="1">Multi-pass membrane protein</topology>
    </subcellularLocation>
</comment>
<dbReference type="GO" id="GO:0016471">
    <property type="term" value="C:vacuolar proton-transporting V-type ATPase complex"/>
    <property type="evidence" value="ECO:0007669"/>
    <property type="project" value="TreeGrafter"/>
</dbReference>
<dbReference type="GO" id="GO:0046961">
    <property type="term" value="F:proton-transporting ATPase activity, rotational mechanism"/>
    <property type="evidence" value="ECO:0007669"/>
    <property type="project" value="InterPro"/>
</dbReference>
<feature type="transmembrane region" description="Helical" evidence="9">
    <location>
        <begin position="413"/>
        <end position="433"/>
    </location>
</feature>
<reference evidence="10" key="1">
    <citation type="journal article" date="2015" name="PeerJ">
        <title>First genomic representation of candidate bacterial phylum KSB3 points to enhanced environmental sensing as a trigger of wastewater bulking.</title>
        <authorList>
            <person name="Sekiguchi Y."/>
            <person name="Ohashi A."/>
            <person name="Parks D.H."/>
            <person name="Yamauchi T."/>
            <person name="Tyson G.W."/>
            <person name="Hugenholtz P."/>
        </authorList>
    </citation>
    <scope>NUCLEOTIDE SEQUENCE [LARGE SCALE GENOMIC DNA]</scope>
</reference>
<keyword evidence="8" id="KW-0175">Coiled coil</keyword>
<keyword evidence="5 9" id="KW-1133">Transmembrane helix</keyword>
<feature type="transmembrane region" description="Helical" evidence="9">
    <location>
        <begin position="463"/>
        <end position="482"/>
    </location>
</feature>
<dbReference type="GO" id="GO:0033179">
    <property type="term" value="C:proton-transporting V-type ATPase, V0 domain"/>
    <property type="evidence" value="ECO:0007669"/>
    <property type="project" value="InterPro"/>
</dbReference>
<dbReference type="Gene3D" id="1.20.1460.20">
    <property type="match status" value="1"/>
</dbReference>
<keyword evidence="6" id="KW-0406">Ion transport</keyword>
<feature type="transmembrane region" description="Helical" evidence="9">
    <location>
        <begin position="561"/>
        <end position="579"/>
    </location>
</feature>
<dbReference type="InterPro" id="IPR002490">
    <property type="entry name" value="V-ATPase_116kDa_su"/>
</dbReference>
<proteinExistence type="inferred from homology"/>
<keyword evidence="4 9" id="KW-0812">Transmembrane</keyword>
<evidence type="ECO:0000256" key="8">
    <source>
        <dbReference type="SAM" id="Coils"/>
    </source>
</evidence>
<dbReference type="Pfam" id="PF01496">
    <property type="entry name" value="V_ATPase_I"/>
    <property type="match status" value="2"/>
</dbReference>
<dbReference type="GO" id="GO:0051117">
    <property type="term" value="F:ATPase binding"/>
    <property type="evidence" value="ECO:0007669"/>
    <property type="project" value="TreeGrafter"/>
</dbReference>
<dbReference type="EMBL" id="DF820460">
    <property type="protein sequence ID" value="GAK54034.1"/>
    <property type="molecule type" value="Genomic_DNA"/>
</dbReference>
<evidence type="ECO:0000256" key="7">
    <source>
        <dbReference type="ARBA" id="ARBA00023136"/>
    </source>
</evidence>
<keyword evidence="11" id="KW-1185">Reference proteome</keyword>
<feature type="transmembrane region" description="Helical" evidence="9">
    <location>
        <begin position="611"/>
        <end position="637"/>
    </location>
</feature>
<dbReference type="PANTHER" id="PTHR11629">
    <property type="entry name" value="VACUOLAR PROTON ATPASES"/>
    <property type="match status" value="1"/>
</dbReference>
<dbReference type="Proteomes" id="UP000030700">
    <property type="component" value="Unassembled WGS sequence"/>
</dbReference>